<gene>
    <name evidence="2" type="ORF">Pan241w_51180</name>
</gene>
<dbReference type="KEGG" id="gaz:Pan241w_51180"/>
<dbReference type="CDD" id="cd02440">
    <property type="entry name" value="AdoMet_MTases"/>
    <property type="match status" value="1"/>
</dbReference>
<dbReference type="Pfam" id="PF12147">
    <property type="entry name" value="Methyltransf_20"/>
    <property type="match status" value="1"/>
</dbReference>
<evidence type="ECO:0000313" key="3">
    <source>
        <dbReference type="Proteomes" id="UP000317171"/>
    </source>
</evidence>
<protein>
    <submittedName>
        <fullName evidence="2">Lysophospholipase</fullName>
    </submittedName>
</protein>
<proteinExistence type="predicted"/>
<organism evidence="2 3">
    <name type="scientific">Gimesia alba</name>
    <dbReference type="NCBI Taxonomy" id="2527973"/>
    <lineage>
        <taxon>Bacteria</taxon>
        <taxon>Pseudomonadati</taxon>
        <taxon>Planctomycetota</taxon>
        <taxon>Planctomycetia</taxon>
        <taxon>Planctomycetales</taxon>
        <taxon>Planctomycetaceae</taxon>
        <taxon>Gimesia</taxon>
    </lineage>
</organism>
<dbReference type="InterPro" id="IPR022744">
    <property type="entry name" value="MeTrfase_dom_put"/>
</dbReference>
<evidence type="ECO:0000259" key="1">
    <source>
        <dbReference type="Pfam" id="PF12147"/>
    </source>
</evidence>
<accession>A0A517RM86</accession>
<dbReference type="OrthoDB" id="214887at2"/>
<keyword evidence="3" id="KW-1185">Reference proteome</keyword>
<reference evidence="2 3" key="1">
    <citation type="submission" date="2019-02" db="EMBL/GenBank/DDBJ databases">
        <title>Deep-cultivation of Planctomycetes and their phenomic and genomic characterization uncovers novel biology.</title>
        <authorList>
            <person name="Wiegand S."/>
            <person name="Jogler M."/>
            <person name="Boedeker C."/>
            <person name="Pinto D."/>
            <person name="Vollmers J."/>
            <person name="Rivas-Marin E."/>
            <person name="Kohn T."/>
            <person name="Peeters S.H."/>
            <person name="Heuer A."/>
            <person name="Rast P."/>
            <person name="Oberbeckmann S."/>
            <person name="Bunk B."/>
            <person name="Jeske O."/>
            <person name="Meyerdierks A."/>
            <person name="Storesund J.E."/>
            <person name="Kallscheuer N."/>
            <person name="Luecker S."/>
            <person name="Lage O.M."/>
            <person name="Pohl T."/>
            <person name="Merkel B.J."/>
            <person name="Hornburger P."/>
            <person name="Mueller R.-W."/>
            <person name="Bruemmer F."/>
            <person name="Labrenz M."/>
            <person name="Spormann A.M."/>
            <person name="Op den Camp H."/>
            <person name="Overmann J."/>
            <person name="Amann R."/>
            <person name="Jetten M.S.M."/>
            <person name="Mascher T."/>
            <person name="Medema M.H."/>
            <person name="Devos D.P."/>
            <person name="Kaster A.-K."/>
            <person name="Ovreas L."/>
            <person name="Rohde M."/>
            <person name="Galperin M.Y."/>
            <person name="Jogler C."/>
        </authorList>
    </citation>
    <scope>NUCLEOTIDE SEQUENCE [LARGE SCALE GENOMIC DNA]</scope>
    <source>
        <strain evidence="2 3">Pan241w</strain>
    </source>
</reference>
<feature type="domain" description="Methyltransferase" evidence="1">
    <location>
        <begin position="106"/>
        <end position="294"/>
    </location>
</feature>
<dbReference type="InterPro" id="IPR029063">
    <property type="entry name" value="SAM-dependent_MTases_sf"/>
</dbReference>
<dbReference type="EMBL" id="CP036269">
    <property type="protein sequence ID" value="QDT45001.1"/>
    <property type="molecule type" value="Genomic_DNA"/>
</dbReference>
<name>A0A517RM86_9PLAN</name>
<dbReference type="RefSeq" id="WP_145220888.1">
    <property type="nucleotide sequence ID" value="NZ_CP036269.1"/>
</dbReference>
<dbReference type="Proteomes" id="UP000317171">
    <property type="component" value="Chromosome"/>
</dbReference>
<dbReference type="SUPFAM" id="SSF53335">
    <property type="entry name" value="S-adenosyl-L-methionine-dependent methyltransferases"/>
    <property type="match status" value="1"/>
</dbReference>
<dbReference type="AlphaFoldDB" id="A0A517RM86"/>
<sequence length="302" mass="34119">MSVINSGSATLETLQQSEIWVPPDLNQSLETMPFSLRIGGWLANPYKNYLLPVPWLKRLLKSSESELLEETFRRPGGWRTMEMMYRNSQSVDSLDRQALRDNPIARASRNRLQIVTRILMDLMTQYASKEKVTVVGVGAGPGRHVQTAISRLHFNADQITAYLIDLDDDAFEYGHRFSQQLGIADCIHFLQGDARQIHEVLPDVQPHIVKLIGLVEYLDDTQLLELLGVLHEVILPGGTLITHGLVDPYNGSPFLKRVFGLQHVKRSADDIHRLLESAGFRTVDQVTEPMQIYPIITVVKDA</sequence>
<evidence type="ECO:0000313" key="2">
    <source>
        <dbReference type="EMBL" id="QDT45001.1"/>
    </source>
</evidence>
<dbReference type="Gene3D" id="3.40.50.150">
    <property type="entry name" value="Vaccinia Virus protein VP39"/>
    <property type="match status" value="1"/>
</dbReference>